<evidence type="ECO:0000256" key="9">
    <source>
        <dbReference type="ARBA" id="ARBA00022833"/>
    </source>
</evidence>
<evidence type="ECO:0000256" key="10">
    <source>
        <dbReference type="ARBA" id="ARBA00022989"/>
    </source>
</evidence>
<keyword evidence="10 12" id="KW-1133">Transmembrane helix</keyword>
<dbReference type="EMBL" id="JACHWY010000003">
    <property type="protein sequence ID" value="MBB3048296.1"/>
    <property type="molecule type" value="Genomic_DNA"/>
</dbReference>
<keyword evidence="9" id="KW-0862">Zinc</keyword>
<evidence type="ECO:0000256" key="8">
    <source>
        <dbReference type="ARBA" id="ARBA00022786"/>
    </source>
</evidence>
<dbReference type="PROSITE" id="PS50222">
    <property type="entry name" value="EF_HAND_2"/>
    <property type="match status" value="1"/>
</dbReference>
<evidence type="ECO:0000313" key="15">
    <source>
        <dbReference type="Proteomes" id="UP000537130"/>
    </source>
</evidence>
<keyword evidence="11 12" id="KW-0472">Membrane</keyword>
<dbReference type="EC" id="2.3.2.27" evidence="3"/>
<evidence type="ECO:0000256" key="5">
    <source>
        <dbReference type="ARBA" id="ARBA00022692"/>
    </source>
</evidence>
<evidence type="ECO:0000313" key="14">
    <source>
        <dbReference type="EMBL" id="MBB3048296.1"/>
    </source>
</evidence>
<dbReference type="GO" id="GO:0016567">
    <property type="term" value="P:protein ubiquitination"/>
    <property type="evidence" value="ECO:0007669"/>
    <property type="project" value="InterPro"/>
</dbReference>
<comment type="subcellular location">
    <subcellularLocation>
        <location evidence="2">Membrane</location>
        <topology evidence="2">Multi-pass membrane protein</topology>
    </subcellularLocation>
</comment>
<evidence type="ECO:0000256" key="3">
    <source>
        <dbReference type="ARBA" id="ARBA00012483"/>
    </source>
</evidence>
<keyword evidence="15" id="KW-1185">Reference proteome</keyword>
<dbReference type="Proteomes" id="UP000537130">
    <property type="component" value="Unassembled WGS sequence"/>
</dbReference>
<keyword evidence="6" id="KW-0479">Metal-binding</keyword>
<dbReference type="InterPro" id="IPR022170">
    <property type="entry name" value="MUL1-like"/>
</dbReference>
<comment type="caution">
    <text evidence="14">The sequence shown here is derived from an EMBL/GenBank/DDBJ whole genome shotgun (WGS) entry which is preliminary data.</text>
</comment>
<keyword evidence="8" id="KW-0833">Ubl conjugation pathway</keyword>
<feature type="domain" description="EF-hand" evidence="13">
    <location>
        <begin position="194"/>
        <end position="229"/>
    </location>
</feature>
<evidence type="ECO:0000259" key="13">
    <source>
        <dbReference type="PROSITE" id="PS50222"/>
    </source>
</evidence>
<evidence type="ECO:0000256" key="7">
    <source>
        <dbReference type="ARBA" id="ARBA00022771"/>
    </source>
</evidence>
<evidence type="ECO:0000256" key="1">
    <source>
        <dbReference type="ARBA" id="ARBA00000900"/>
    </source>
</evidence>
<feature type="transmembrane region" description="Helical" evidence="12">
    <location>
        <begin position="12"/>
        <end position="29"/>
    </location>
</feature>
<dbReference type="Pfam" id="PF12483">
    <property type="entry name" value="GIDE"/>
    <property type="match status" value="1"/>
</dbReference>
<keyword evidence="4" id="KW-0808">Transferase</keyword>
<dbReference type="InterPro" id="IPR018247">
    <property type="entry name" value="EF_Hand_1_Ca_BS"/>
</dbReference>
<evidence type="ECO:0000256" key="6">
    <source>
        <dbReference type="ARBA" id="ARBA00022723"/>
    </source>
</evidence>
<accession>A0A7W4W6C1</accession>
<protein>
    <recommendedName>
        <fullName evidence="3">RING-type E3 ubiquitin transferase</fullName>
        <ecNumber evidence="3">2.3.2.27</ecNumber>
    </recommendedName>
</protein>
<sequence>MDTFSDYLWVELFTLGFGLFAWIGSFSALKKARLIEDTPTSKIRSAPQGYVEIIGLCEVHPENGPLHAKLTGNPCVWYRYKIERYESSGKNSRWRTLESQSSKTPIVLNDQTGRCFVHPDGADVSPRHTRTWHGNSRYPSSPKNTSSLFGRRYRYTESVIEPGQMLYALGHFETLHPPSMESQARSNTNALITAWKRDYDQLIERFDTNTDGEIDLQEWEAVREAAHRQALQDASDNYDNTPVNVMSYSPVKRQPFLISTREPKALSRRYRWQFIGLGVAAIGCTLTFLFLLPGAWQAWQWL</sequence>
<evidence type="ECO:0000256" key="12">
    <source>
        <dbReference type="SAM" id="Phobius"/>
    </source>
</evidence>
<name>A0A7W4W6C1_9GAMM</name>
<keyword evidence="7" id="KW-0863">Zinc-finger</keyword>
<evidence type="ECO:0000256" key="11">
    <source>
        <dbReference type="ARBA" id="ARBA00023136"/>
    </source>
</evidence>
<feature type="transmembrane region" description="Helical" evidence="12">
    <location>
        <begin position="274"/>
        <end position="296"/>
    </location>
</feature>
<dbReference type="GO" id="GO:0008270">
    <property type="term" value="F:zinc ion binding"/>
    <property type="evidence" value="ECO:0007669"/>
    <property type="project" value="UniProtKB-KW"/>
</dbReference>
<organism evidence="14 15">
    <name type="scientific">Litorivivens lipolytica</name>
    <dbReference type="NCBI Taxonomy" id="1524264"/>
    <lineage>
        <taxon>Bacteria</taxon>
        <taxon>Pseudomonadati</taxon>
        <taxon>Pseudomonadota</taxon>
        <taxon>Gammaproteobacteria</taxon>
        <taxon>Litorivivens</taxon>
    </lineage>
</organism>
<comment type="catalytic activity">
    <reaction evidence="1">
        <text>S-ubiquitinyl-[E2 ubiquitin-conjugating enzyme]-L-cysteine + [acceptor protein]-L-lysine = [E2 ubiquitin-conjugating enzyme]-L-cysteine + N(6)-ubiquitinyl-[acceptor protein]-L-lysine.</text>
        <dbReference type="EC" id="2.3.2.27"/>
    </reaction>
</comment>
<evidence type="ECO:0000256" key="4">
    <source>
        <dbReference type="ARBA" id="ARBA00022679"/>
    </source>
</evidence>
<reference evidence="14 15" key="1">
    <citation type="submission" date="2020-08" db="EMBL/GenBank/DDBJ databases">
        <title>Genomic Encyclopedia of Type Strains, Phase III (KMG-III): the genomes of soil and plant-associated and newly described type strains.</title>
        <authorList>
            <person name="Whitman W."/>
        </authorList>
    </citation>
    <scope>NUCLEOTIDE SEQUENCE [LARGE SCALE GENOMIC DNA]</scope>
    <source>
        <strain evidence="14 15">CECT 8654</strain>
    </source>
</reference>
<dbReference type="AlphaFoldDB" id="A0A7W4W6C1"/>
<dbReference type="GO" id="GO:0005509">
    <property type="term" value="F:calcium ion binding"/>
    <property type="evidence" value="ECO:0007669"/>
    <property type="project" value="InterPro"/>
</dbReference>
<dbReference type="PROSITE" id="PS00018">
    <property type="entry name" value="EF_HAND_1"/>
    <property type="match status" value="1"/>
</dbReference>
<gene>
    <name evidence="14" type="ORF">FHR99_002570</name>
</gene>
<proteinExistence type="predicted"/>
<dbReference type="GO" id="GO:0016020">
    <property type="term" value="C:membrane"/>
    <property type="evidence" value="ECO:0007669"/>
    <property type="project" value="UniProtKB-SubCell"/>
</dbReference>
<dbReference type="RefSeq" id="WP_183411088.1">
    <property type="nucleotide sequence ID" value="NZ_JACHWY010000003.1"/>
</dbReference>
<dbReference type="GO" id="GO:0061630">
    <property type="term" value="F:ubiquitin protein ligase activity"/>
    <property type="evidence" value="ECO:0007669"/>
    <property type="project" value="UniProtKB-EC"/>
</dbReference>
<keyword evidence="5 12" id="KW-0812">Transmembrane</keyword>
<dbReference type="InterPro" id="IPR002048">
    <property type="entry name" value="EF_hand_dom"/>
</dbReference>
<evidence type="ECO:0000256" key="2">
    <source>
        <dbReference type="ARBA" id="ARBA00004141"/>
    </source>
</evidence>